<evidence type="ECO:0000313" key="9">
    <source>
        <dbReference type="EMBL" id="CAD7647424.1"/>
    </source>
</evidence>
<dbReference type="OrthoDB" id="1695362at2759"/>
<evidence type="ECO:0000256" key="7">
    <source>
        <dbReference type="ARBA" id="ARBA00023211"/>
    </source>
</evidence>
<proteinExistence type="inferred from homology"/>
<keyword evidence="10" id="KW-1185">Reference proteome</keyword>
<comment type="cofactor">
    <cofactor evidence="1">
        <name>Mn(2+)</name>
        <dbReference type="ChEBI" id="CHEBI:29035"/>
    </cofactor>
</comment>
<gene>
    <name evidence="9" type="ORF">ONB1V03_LOCUS6243</name>
</gene>
<keyword evidence="5" id="KW-0378">Hydrolase</keyword>
<dbReference type="SUPFAM" id="SSF55811">
    <property type="entry name" value="Nudix"/>
    <property type="match status" value="1"/>
</dbReference>
<dbReference type="GO" id="GO:0046872">
    <property type="term" value="F:metal ion binding"/>
    <property type="evidence" value="ECO:0007669"/>
    <property type="project" value="UniProtKB-KW"/>
</dbReference>
<comment type="similarity">
    <text evidence="3">Belongs to the Nudix hydrolase family.</text>
</comment>
<dbReference type="InterPro" id="IPR039121">
    <property type="entry name" value="NUDT19"/>
</dbReference>
<dbReference type="EMBL" id="OC917570">
    <property type="protein sequence ID" value="CAD7647424.1"/>
    <property type="molecule type" value="Genomic_DNA"/>
</dbReference>
<dbReference type="InterPro" id="IPR015797">
    <property type="entry name" value="NUDIX_hydrolase-like_dom_sf"/>
</dbReference>
<dbReference type="AlphaFoldDB" id="A0A7R9LVR3"/>
<evidence type="ECO:0000313" key="10">
    <source>
        <dbReference type="Proteomes" id="UP000728032"/>
    </source>
</evidence>
<keyword evidence="6" id="KW-0460">Magnesium</keyword>
<dbReference type="Proteomes" id="UP000728032">
    <property type="component" value="Unassembled WGS sequence"/>
</dbReference>
<comment type="cofactor">
    <cofactor evidence="2">
        <name>Mg(2+)</name>
        <dbReference type="ChEBI" id="CHEBI:18420"/>
    </cofactor>
</comment>
<evidence type="ECO:0000256" key="3">
    <source>
        <dbReference type="ARBA" id="ARBA00005582"/>
    </source>
</evidence>
<name>A0A7R9LVR3_9ACAR</name>
<evidence type="ECO:0000256" key="4">
    <source>
        <dbReference type="ARBA" id="ARBA00022723"/>
    </source>
</evidence>
<dbReference type="GO" id="GO:0005739">
    <property type="term" value="C:mitochondrion"/>
    <property type="evidence" value="ECO:0007669"/>
    <property type="project" value="TreeGrafter"/>
</dbReference>
<sequence length="402" mass="45052">MSSPPWKEASSLIIVSRAAVTDKVGRNSPKTGQQITGGRNSSTACDYRIMMVKRSGLSSFMASAFVFPGGKVEVADYSPKWWKLFETLGLTRSDLEVFSTCVVGPRPPMITEPLTISEAKRDASEDVDYLHADVGLRIAAIRETFEETGVLLLTQPPLSHESTMGSLSRRSTPLVPISDLDDMSIDLVEWREKVRTNPNAFLELCLETGLCPDLWSLYEWSDWLTPISVGHKRFDALFYICCLETEPKVVLDNSEVTTLSWCTPIEMLEEHSQERVFLAPPQVYELSRIHNLPNFKAVQEFALKRQSMGIERWLPVISTYNDGAISLLPGDDSYPSVPDIIGKKPIPDFPQSLEEMRAKAVHMNRLELRGPTCQAYCNIKLDCGHLSPFTYPPITTTVQSML</sequence>
<protein>
    <recommendedName>
        <fullName evidence="8">Nudix hydrolase domain-containing protein</fullName>
    </recommendedName>
</protein>
<dbReference type="InterPro" id="IPR000086">
    <property type="entry name" value="NUDIX_hydrolase_dom"/>
</dbReference>
<dbReference type="PROSITE" id="PS51462">
    <property type="entry name" value="NUDIX"/>
    <property type="match status" value="1"/>
</dbReference>
<evidence type="ECO:0000259" key="8">
    <source>
        <dbReference type="PROSITE" id="PS51462"/>
    </source>
</evidence>
<evidence type="ECO:0000256" key="2">
    <source>
        <dbReference type="ARBA" id="ARBA00001946"/>
    </source>
</evidence>
<evidence type="ECO:0000256" key="6">
    <source>
        <dbReference type="ARBA" id="ARBA00022842"/>
    </source>
</evidence>
<dbReference type="EMBL" id="CAJPVJ010002745">
    <property type="protein sequence ID" value="CAG2166728.1"/>
    <property type="molecule type" value="Genomic_DNA"/>
</dbReference>
<dbReference type="PANTHER" id="PTHR12318:SF0">
    <property type="entry name" value="ACYL-COENZYME A DIPHOSPHATASE NUDT19"/>
    <property type="match status" value="1"/>
</dbReference>
<evidence type="ECO:0000256" key="1">
    <source>
        <dbReference type="ARBA" id="ARBA00001936"/>
    </source>
</evidence>
<dbReference type="GO" id="GO:0016818">
    <property type="term" value="F:hydrolase activity, acting on acid anhydrides, in phosphorus-containing anhydrides"/>
    <property type="evidence" value="ECO:0007669"/>
    <property type="project" value="InterPro"/>
</dbReference>
<keyword evidence="7" id="KW-0464">Manganese</keyword>
<accession>A0A7R9LVR3</accession>
<evidence type="ECO:0000256" key="5">
    <source>
        <dbReference type="ARBA" id="ARBA00022801"/>
    </source>
</evidence>
<feature type="domain" description="Nudix hydrolase" evidence="8">
    <location>
        <begin position="5"/>
        <end position="285"/>
    </location>
</feature>
<dbReference type="CDD" id="cd18870">
    <property type="entry name" value="NUDIX_AcylCoAdiphos_Nudt19"/>
    <property type="match status" value="1"/>
</dbReference>
<dbReference type="Gene3D" id="3.90.79.10">
    <property type="entry name" value="Nucleoside Triphosphate Pyrophosphohydrolase"/>
    <property type="match status" value="1"/>
</dbReference>
<reference evidence="9" key="1">
    <citation type="submission" date="2020-11" db="EMBL/GenBank/DDBJ databases">
        <authorList>
            <person name="Tran Van P."/>
        </authorList>
    </citation>
    <scope>NUCLEOTIDE SEQUENCE</scope>
</reference>
<organism evidence="9">
    <name type="scientific">Oppiella nova</name>
    <dbReference type="NCBI Taxonomy" id="334625"/>
    <lineage>
        <taxon>Eukaryota</taxon>
        <taxon>Metazoa</taxon>
        <taxon>Ecdysozoa</taxon>
        <taxon>Arthropoda</taxon>
        <taxon>Chelicerata</taxon>
        <taxon>Arachnida</taxon>
        <taxon>Acari</taxon>
        <taxon>Acariformes</taxon>
        <taxon>Sarcoptiformes</taxon>
        <taxon>Oribatida</taxon>
        <taxon>Brachypylina</taxon>
        <taxon>Oppioidea</taxon>
        <taxon>Oppiidae</taxon>
        <taxon>Oppiella</taxon>
    </lineage>
</organism>
<keyword evidence="4" id="KW-0479">Metal-binding</keyword>
<dbReference type="PANTHER" id="PTHR12318">
    <property type="entry name" value="TESTOSTERONE-REGULATED PROTEIN RP2"/>
    <property type="match status" value="1"/>
</dbReference>